<gene>
    <name evidence="2" type="ORF">CMC5_070850</name>
</gene>
<keyword evidence="3" id="KW-1185">Reference proteome</keyword>
<evidence type="ECO:0000313" key="2">
    <source>
        <dbReference type="EMBL" id="AKT42857.1"/>
    </source>
</evidence>
<protein>
    <submittedName>
        <fullName evidence="2">Uncharacterized protein</fullName>
    </submittedName>
</protein>
<dbReference type="RefSeq" id="WP_156339083.1">
    <property type="nucleotide sequence ID" value="NZ_CP012159.1"/>
</dbReference>
<accession>A0A0K1EQC5</accession>
<dbReference type="OrthoDB" id="5481789at2"/>
<sequence>MFRCLPHTHAVRVLPLASLALALSACASEGLSGTSYDPFWSLGDATQALLGDVAVDVSPESSLDAPVYGPAFGAQTFPVAAFNGTTYFVAWTDSRPGGTWGTRVSATGEVLDTAGIRLPFAGPVKIASDGDSFLLVGRGIAPNTGLVAMRISAAGAPLGTTLISSTGTSTGLHIAAGDSEYLVIWGGSGIFRARVAFDGTVLDPGGVLVASANTFAAGVSFDGTDYAIAWNSSSAPPGRLTTLHPDGTVVQQASFAHTPQALTCNAGQCFIAWMHGDLTVKAARVTMGGTVLDASGIDIGTMNWNNGNIAASHDGTTAVITWGSGQTPGNPPMGSSSVLYSRISASGTVLGSPYGTLVRSNARHAAILPSSAGSLLLWSDERHRGRQADLATIYGARLDSAGTLVDATGFVVSTSANSQRYPGIGFDGESFVVAWGDERNVAANQDQDLYAVHVSASGSMLDPAAIQLGTGPDRQTVPAVARDADGTTVAWRNCSFGEVVSCGVQGRHLRPNGTTVMSLGFSMANWTHKPPSLSASPDALISIIHGFVDNMHFMPMGSYYHPHGLTDGPFMPSDFPRHGGANIAGVPVQEYDHFIAWIPSVFGSGPIRASLFHPGFWWFGPMTDVTDASTKAWSLAITRSPDHALVAWHEHMGGVSRIMARRVGFDGTLLDAQPLLVAEHPECPIRDSFANPYEVAAPLNTVDLGASSVVFNGEHYVLGWKACGPTSDDLMGAVIGTHGEILAHFPITSDDAHDEAPTLAVSDAGAVVATYASLRLERPYGAWRVQTRRLDVHEP</sequence>
<dbReference type="EMBL" id="CP012159">
    <property type="protein sequence ID" value="AKT42857.1"/>
    <property type="molecule type" value="Genomic_DNA"/>
</dbReference>
<reference evidence="2 3" key="1">
    <citation type="submission" date="2015-07" db="EMBL/GenBank/DDBJ databases">
        <title>Genome analysis of myxobacterium Chondromyces crocatus Cm c5 reveals a high potential for natural compound synthesis and the genetic basis for the loss of fruiting body formation.</title>
        <authorList>
            <person name="Zaburannyi N."/>
            <person name="Bunk B."/>
            <person name="Maier J."/>
            <person name="Overmann J."/>
            <person name="Mueller R."/>
        </authorList>
    </citation>
    <scope>NUCLEOTIDE SEQUENCE [LARGE SCALE GENOMIC DNA]</scope>
    <source>
        <strain evidence="2 3">Cm c5</strain>
    </source>
</reference>
<dbReference type="AlphaFoldDB" id="A0A0K1EQC5"/>
<feature type="signal peptide" evidence="1">
    <location>
        <begin position="1"/>
        <end position="27"/>
    </location>
</feature>
<dbReference type="PROSITE" id="PS51257">
    <property type="entry name" value="PROKAR_LIPOPROTEIN"/>
    <property type="match status" value="1"/>
</dbReference>
<evidence type="ECO:0000313" key="3">
    <source>
        <dbReference type="Proteomes" id="UP000067626"/>
    </source>
</evidence>
<feature type="chain" id="PRO_5005459810" evidence="1">
    <location>
        <begin position="28"/>
        <end position="795"/>
    </location>
</feature>
<name>A0A0K1EQC5_CHOCO</name>
<dbReference type="Proteomes" id="UP000067626">
    <property type="component" value="Chromosome"/>
</dbReference>
<evidence type="ECO:0000256" key="1">
    <source>
        <dbReference type="SAM" id="SignalP"/>
    </source>
</evidence>
<keyword evidence="1" id="KW-0732">Signal</keyword>
<organism evidence="2 3">
    <name type="scientific">Chondromyces crocatus</name>
    <dbReference type="NCBI Taxonomy" id="52"/>
    <lineage>
        <taxon>Bacteria</taxon>
        <taxon>Pseudomonadati</taxon>
        <taxon>Myxococcota</taxon>
        <taxon>Polyangia</taxon>
        <taxon>Polyangiales</taxon>
        <taxon>Polyangiaceae</taxon>
        <taxon>Chondromyces</taxon>
    </lineage>
</organism>
<proteinExistence type="predicted"/>
<dbReference type="KEGG" id="ccro:CMC5_070850"/>